<evidence type="ECO:0000313" key="3">
    <source>
        <dbReference type="Proteomes" id="UP000027195"/>
    </source>
</evidence>
<dbReference type="AlphaFoldDB" id="A0A067MDN8"/>
<gene>
    <name evidence="2" type="ORF">BOTBODRAFT_520616</name>
</gene>
<evidence type="ECO:0000313" key="2">
    <source>
        <dbReference type="EMBL" id="KDQ09711.1"/>
    </source>
</evidence>
<dbReference type="EMBL" id="KL198075">
    <property type="protein sequence ID" value="KDQ09711.1"/>
    <property type="molecule type" value="Genomic_DNA"/>
</dbReference>
<accession>A0A067MDN8</accession>
<dbReference type="Proteomes" id="UP000027195">
    <property type="component" value="Unassembled WGS sequence"/>
</dbReference>
<sequence>MAIAAVGGGGWGERTRWETSGGSQGLSKSKRASRTGHTTDSGEAGHRASWLQLGLQLAASAWRKRRRWGRFRVEISSAKMPHTDSWAPALLRFGRPNIVISWACGLPYLGSSHALAATSSRPGLQPARELDGDSGAGERGSAGSVSGWWWFGNEHGQKQTVRDCGLERFSRLRTRFN</sequence>
<name>A0A067MDN8_BOTB1</name>
<reference evidence="3" key="1">
    <citation type="journal article" date="2014" name="Proc. Natl. Acad. Sci. U.S.A.">
        <title>Extensive sampling of basidiomycete genomes demonstrates inadequacy of the white-rot/brown-rot paradigm for wood decay fungi.</title>
        <authorList>
            <person name="Riley R."/>
            <person name="Salamov A.A."/>
            <person name="Brown D.W."/>
            <person name="Nagy L.G."/>
            <person name="Floudas D."/>
            <person name="Held B.W."/>
            <person name="Levasseur A."/>
            <person name="Lombard V."/>
            <person name="Morin E."/>
            <person name="Otillar R."/>
            <person name="Lindquist E.A."/>
            <person name="Sun H."/>
            <person name="LaButti K.M."/>
            <person name="Schmutz J."/>
            <person name="Jabbour D."/>
            <person name="Luo H."/>
            <person name="Baker S.E."/>
            <person name="Pisabarro A.G."/>
            <person name="Walton J.D."/>
            <person name="Blanchette R.A."/>
            <person name="Henrissat B."/>
            <person name="Martin F."/>
            <person name="Cullen D."/>
            <person name="Hibbett D.S."/>
            <person name="Grigoriev I.V."/>
        </authorList>
    </citation>
    <scope>NUCLEOTIDE SEQUENCE [LARGE SCALE GENOMIC DNA]</scope>
    <source>
        <strain evidence="3">FD-172 SS1</strain>
    </source>
</reference>
<organism evidence="2 3">
    <name type="scientific">Botryobasidium botryosum (strain FD-172 SS1)</name>
    <dbReference type="NCBI Taxonomy" id="930990"/>
    <lineage>
        <taxon>Eukaryota</taxon>
        <taxon>Fungi</taxon>
        <taxon>Dikarya</taxon>
        <taxon>Basidiomycota</taxon>
        <taxon>Agaricomycotina</taxon>
        <taxon>Agaricomycetes</taxon>
        <taxon>Cantharellales</taxon>
        <taxon>Botryobasidiaceae</taxon>
        <taxon>Botryobasidium</taxon>
    </lineage>
</organism>
<feature type="compositionally biased region" description="Gly residues" evidence="1">
    <location>
        <begin position="1"/>
        <end position="12"/>
    </location>
</feature>
<proteinExistence type="predicted"/>
<feature type="region of interest" description="Disordered" evidence="1">
    <location>
        <begin position="1"/>
        <end position="45"/>
    </location>
</feature>
<keyword evidence="3" id="KW-1185">Reference proteome</keyword>
<evidence type="ECO:0000256" key="1">
    <source>
        <dbReference type="SAM" id="MobiDB-lite"/>
    </source>
</evidence>
<dbReference type="HOGENOM" id="CLU_1517643_0_0_1"/>
<feature type="region of interest" description="Disordered" evidence="1">
    <location>
        <begin position="120"/>
        <end position="139"/>
    </location>
</feature>
<dbReference type="InParanoid" id="A0A067MDN8"/>
<protein>
    <submittedName>
        <fullName evidence="2">Uncharacterized protein</fullName>
    </submittedName>
</protein>